<dbReference type="AlphaFoldDB" id="L9WZT1"/>
<reference evidence="2 3" key="1">
    <citation type="journal article" date="2014" name="PLoS Genet.">
        <title>Phylogenetically driven sequencing of extremely halophilic archaea reveals strategies for static and dynamic osmo-response.</title>
        <authorList>
            <person name="Becker E.A."/>
            <person name="Seitzer P.M."/>
            <person name="Tritt A."/>
            <person name="Larsen D."/>
            <person name="Krusor M."/>
            <person name="Yao A.I."/>
            <person name="Wu D."/>
            <person name="Madern D."/>
            <person name="Eisen J.A."/>
            <person name="Darling A.E."/>
            <person name="Facciotti M.T."/>
        </authorList>
    </citation>
    <scope>NUCLEOTIDE SEQUENCE [LARGE SCALE GENOMIC DNA]</scope>
    <source>
        <strain evidence="2 3">DSM 10524</strain>
    </source>
</reference>
<name>L9WZT1_9EURY</name>
<organism evidence="2 3">
    <name type="scientific">Natronococcus amylolyticus DSM 10524</name>
    <dbReference type="NCBI Taxonomy" id="1227497"/>
    <lineage>
        <taxon>Archaea</taxon>
        <taxon>Methanobacteriati</taxon>
        <taxon>Methanobacteriota</taxon>
        <taxon>Stenosarchaea group</taxon>
        <taxon>Halobacteria</taxon>
        <taxon>Halobacteriales</taxon>
        <taxon>Natrialbaceae</taxon>
        <taxon>Natronococcus</taxon>
    </lineage>
</organism>
<gene>
    <name evidence="2" type="ORF">C491_18889</name>
</gene>
<feature type="compositionally biased region" description="Low complexity" evidence="1">
    <location>
        <begin position="1"/>
        <end position="22"/>
    </location>
</feature>
<evidence type="ECO:0000313" key="3">
    <source>
        <dbReference type="Proteomes" id="UP000011688"/>
    </source>
</evidence>
<dbReference type="Proteomes" id="UP000011688">
    <property type="component" value="Unassembled WGS sequence"/>
</dbReference>
<accession>L9WZT1</accession>
<evidence type="ECO:0000256" key="1">
    <source>
        <dbReference type="SAM" id="MobiDB-lite"/>
    </source>
</evidence>
<feature type="region of interest" description="Disordered" evidence="1">
    <location>
        <begin position="68"/>
        <end position="89"/>
    </location>
</feature>
<protein>
    <submittedName>
        <fullName evidence="2">Uncharacterized protein</fullName>
    </submittedName>
</protein>
<feature type="region of interest" description="Disordered" evidence="1">
    <location>
        <begin position="1"/>
        <end position="49"/>
    </location>
</feature>
<comment type="caution">
    <text evidence="2">The sequence shown here is derived from an EMBL/GenBank/DDBJ whole genome shotgun (WGS) entry which is preliminary data.</text>
</comment>
<keyword evidence="3" id="KW-1185">Reference proteome</keyword>
<dbReference type="EMBL" id="AOIB01000036">
    <property type="protein sequence ID" value="ELY54696.1"/>
    <property type="molecule type" value="Genomic_DNA"/>
</dbReference>
<evidence type="ECO:0000313" key="2">
    <source>
        <dbReference type="EMBL" id="ELY54696.1"/>
    </source>
</evidence>
<feature type="compositionally biased region" description="Basic and acidic residues" evidence="1">
    <location>
        <begin position="77"/>
        <end position="89"/>
    </location>
</feature>
<dbReference type="STRING" id="1227497.C491_18889"/>
<sequence length="89" mass="9755">MLGIRSLSSIASSVESRRSNSSPGAVPDRAGFERIGSNPEREYSRRWSFNDMTERNAGAVFESCRTVEPRATAETSGDDRPAEKRCAVS</sequence>
<proteinExistence type="predicted"/>